<feature type="domain" description="DUF11" evidence="2">
    <location>
        <begin position="2095"/>
        <end position="2210"/>
    </location>
</feature>
<evidence type="ECO:0000313" key="3">
    <source>
        <dbReference type="EMBL" id="MFD1873665.1"/>
    </source>
</evidence>
<sequence>MTNGTFSSQPGGTNIAAGNDLGGWRSNHVYAGSGVYPTEGLLAGQTGTETRAAQNISQVPFPGDPSQGVAGSNTWLHYNGQSTNQFLWIQTINLVNGATYAFSTYASNALAPTATAANKPVLGFAVSYNNGTSYAGIGATSMVEEDVLATGHNGQDLWDRYQRPLTVPGTSGTTSTILVLYDGSGNSNAPGGELALTAIAVRRINQLPRGQQTAPTVFGRQGIVALPTLRADDPDPDGSVVAYKIKVLPPASQGVLLLNGSPVRANQVLTTTEAAALSFNPNQNFSGNALFTYTATDNVGDESLDLNYGIPMDANSCNTQSVFSFASRALIEDWTTARTATIDGITITSAYTAPTLTTSTASLLVSDETGNDPGTAQPGKGLVWTADYGLDATQAAANRQSSIRFSFTDAASGATRLLNNFTLVVGDIDRGSAPGATPTNFIDRVTFTGTQANGTTVTLTAADVALAPTNSFANNAVTGTSLSGSPAGNVVLAFPVPVRDVTATYSSAQAVNDPDEQKVTILNLSWCGEADLATTISGPATAAAGQTVFYYATTTNTGPRTTSSASTTITLPGKPAANTVNVPNGTYDASTGIVTFNTTTLAPGNASVNYVSFVMPAGATSFTGQAKSSALEIDNTAANNNGTATAANVTTTVGATGAAGTVLSCPPTPGKDGTVASLTAAPNTYFLPAANAAAGQRAISLSATALSGTGAANAGTALAPGDLVLIVQMQGAAITTANDDTYGDGVAGPSANGNLTTSFTAGRYEYGVVATTSATITPGAAGTLTLRDNLTYAYTQANASGTQGQQRYQVIRIPQYTALTLGGTIAPPAWNGQLGGVLALDVAGPLNFNGQRLDASGAGFRGGAGRTLAGTAGFNNTDYRTANTSNGGKGEGTAGTPQFVATYPASGTAGTLVNTGSSYPAGDNGRGAPGTAGGGGTDAATDNSQNTGGGGGANGGRGGRGGNSWATNLAVGGEPGAAFPLASSSRLVLGGGGGAGVTNNGSGNDGTGNAFAGLASSGAPGGGIVLVRTGSVTGAGSIVANGYNADNSVDNDGSGGGGAGGSILLTAQNPNTLGSIGLAATGGTGGTNTGGGVAHGPGGGGGGGFIVSNGPTASANATAGTSGLTVGGVAFGAEAGTLGVGNPAISNSIAASAANASCVADLVSVITGPAATTAGGTVNLVVNFSNYGALPAAGLSARVSLPASLLLANISAPGATITGGVTQPYILTYSSASFSSLAAGASQSFSLSYTAPLTGTANVRADAAISTTTAEPYTVNNPSFIITNIGNYADVTTTITGPASVNPGLPTGDFTVNFTNNGPATALGITQSVTLPTGASISPAQLAALQAKYPASTVTIAYNTNTRVLSFTPTTGNNTLPSGISNTYSFPITASATPGSVVLTSNIGTSSTENASGGAGTGVQPNTATTNLTVAPLADLVASITNNNVATVAAGGTGNFVATFTNNGPSAADNVTPTVQLPTGLTNVTFLNGLVGTYNATTGLVTFPATATLASGGSLSSTIRFTMPSSQVVAAASVNTTTNEGANTANNTAIATIANSSNFDVTTTITGPPFAAPGTSVTLSVLTQNLGPGVAPSTTQTVLIPGVYTSLYVSNGGTFSNNGTNTTVTFPAVLGLASGANVNNTITLTMPAVPVNDITATVVAAGETNNITNSNAASIGSTAGTAGNVNLYATISAANYETPTTPLTGPVVPGTTLQLNITTGNYGPTAAANSVTRVDLPAGLSGVVLSNDGTYNATTGVATFPAVSSRAQGTSLNYTIVLPAPTTGPLVPVVSITSASAETVVADNVASTKVDILTLTDVTTSLSGPTAPTVGQPATYAVTTTNNGPAPAAGVVQTVQLPAGLASVALANANGTAIALPAGAYNAATGLLTLPTAAVAATQVAGASVLNYVTFTVPASTGYPVTAAVATTSQETNATNNTATLTTTPAPTADVSVTLSGPGTVAQGSLVTYIVATTNAGPSVNPSSATTVQLPTGLNNVQVSGGGSYNSSTGLVTFPALSDQAPGAAGAVGNTISFVAPTTTPLTVTAQVAVTPAGNDPNLNNNSATVNTTVTPSNTNLLDESTTIAATVGGAAVSTTNPVVAGGSVTYNLTATNTNLPNANPSVAASNVVLRLQLPAGLNAADVVLSSGSYDPATGVATFSTLGTQNSGVSNNFSATINNVPGGTTSLLATAYVSTTNSDSNPNNNVAPLTLPLAPRADVTTTISGPSTIAPNSSATYFVTTRNVGPSAASAVNTTVQLPTGLGGVVVSGGGSYDANSGLVTFPTVATLPGYSGTAAANTAAPALEYTITLTAPSTITTSAGYTLTSTVSTTTTELATQAPNTASLTTTAANQPPVASNVVNSLQAPQGNTGQQLPLSPLLATDPDGSVNSYTLSTLPTTGTLFYNNGGTYTAITSANLLGAASPLNLTPTQAQTLRYTPATGFAGNAFFSYVATDNASPALTSASALYTIPVGADNASTYANTPVKASAAAYVANDVIAFVTDNNGAVYNTSALVYNATSGTLQSGAANGVAVATSTGTFTSSQYGNVTNLSQLGLVLNAATGQIQVQTPGSLRAGTYTLNITTTDQYGGITTQPVTFVIGGTPLPVVLVEFTAQAVANRDALLNWATASEKNNDYFEVERSFDGTSFTAIAKVAGHGTTAAASAYTLTDAGVAAKATGLVYYRLRQVDRDGTSSYSPQRTLSFPKVAAVSLGLYPNPVATTTSLDLSQLPAARTYQVLLLDATGRQVRAWTLAGGQPQPLELTGLASGSYVLVVAGQQPDGSPLRQALRLTKE</sequence>
<gene>
    <name evidence="3" type="ORF">ACFSDX_14555</name>
</gene>
<feature type="compositionally biased region" description="Gly residues" evidence="1">
    <location>
        <begin position="924"/>
        <end position="937"/>
    </location>
</feature>
<dbReference type="EMBL" id="JBHUFD010000005">
    <property type="protein sequence ID" value="MFD1873665.1"/>
    <property type="molecule type" value="Genomic_DNA"/>
</dbReference>
<evidence type="ECO:0000259" key="2">
    <source>
        <dbReference type="Pfam" id="PF01345"/>
    </source>
</evidence>
<feature type="domain" description="DUF11" evidence="2">
    <location>
        <begin position="1444"/>
        <end position="1553"/>
    </location>
</feature>
<dbReference type="Proteomes" id="UP001597197">
    <property type="component" value="Unassembled WGS sequence"/>
</dbReference>
<protein>
    <submittedName>
        <fullName evidence="3">Ig-like domain-containing protein</fullName>
    </submittedName>
</protein>
<evidence type="ECO:0000256" key="1">
    <source>
        <dbReference type="SAM" id="MobiDB-lite"/>
    </source>
</evidence>
<feature type="region of interest" description="Disordered" evidence="1">
    <location>
        <begin position="914"/>
        <end position="967"/>
    </location>
</feature>
<dbReference type="InterPro" id="IPR047589">
    <property type="entry name" value="DUF11_rpt"/>
</dbReference>
<feature type="domain" description="DUF11" evidence="2">
    <location>
        <begin position="1706"/>
        <end position="1810"/>
    </location>
</feature>
<dbReference type="Gene3D" id="2.60.40.10">
    <property type="entry name" value="Immunoglobulins"/>
    <property type="match status" value="3"/>
</dbReference>
<feature type="domain" description="DUF11" evidence="2">
    <location>
        <begin position="1825"/>
        <end position="1942"/>
    </location>
</feature>
<name>A0ABW4QVY6_9BACT</name>
<evidence type="ECO:0000313" key="4">
    <source>
        <dbReference type="Proteomes" id="UP001597197"/>
    </source>
</evidence>
<feature type="region of interest" description="Disordered" evidence="1">
    <location>
        <begin position="880"/>
        <end position="901"/>
    </location>
</feature>
<keyword evidence="4" id="KW-1185">Reference proteome</keyword>
<feature type="compositionally biased region" description="Gly residues" evidence="1">
    <location>
        <begin position="947"/>
        <end position="962"/>
    </location>
</feature>
<feature type="domain" description="DUF11" evidence="2">
    <location>
        <begin position="1950"/>
        <end position="2067"/>
    </location>
</feature>
<reference evidence="4" key="1">
    <citation type="journal article" date="2019" name="Int. J. Syst. Evol. Microbiol.">
        <title>The Global Catalogue of Microorganisms (GCM) 10K type strain sequencing project: providing services to taxonomists for standard genome sequencing and annotation.</title>
        <authorList>
            <consortium name="The Broad Institute Genomics Platform"/>
            <consortium name="The Broad Institute Genome Sequencing Center for Infectious Disease"/>
            <person name="Wu L."/>
            <person name="Ma J."/>
        </authorList>
    </citation>
    <scope>NUCLEOTIDE SEQUENCE [LARGE SCALE GENOMIC DNA]</scope>
    <source>
        <strain evidence="4">CGMCC 1.15795</strain>
    </source>
</reference>
<organism evidence="3 4">
    <name type="scientific">Hymenobacter bucti</name>
    <dbReference type="NCBI Taxonomy" id="1844114"/>
    <lineage>
        <taxon>Bacteria</taxon>
        <taxon>Pseudomonadati</taxon>
        <taxon>Bacteroidota</taxon>
        <taxon>Cytophagia</taxon>
        <taxon>Cytophagales</taxon>
        <taxon>Hymenobacteraceae</taxon>
        <taxon>Hymenobacter</taxon>
    </lineage>
</organism>
<accession>A0ABW4QVY6</accession>
<dbReference type="InterPro" id="IPR001434">
    <property type="entry name" value="OmcB-like_DUF11"/>
</dbReference>
<dbReference type="NCBIfam" id="TIGR01451">
    <property type="entry name" value="B_ant_repeat"/>
    <property type="match status" value="1"/>
</dbReference>
<dbReference type="Pfam" id="PF01345">
    <property type="entry name" value="DUF11"/>
    <property type="match status" value="5"/>
</dbReference>
<dbReference type="InterPro" id="IPR013783">
    <property type="entry name" value="Ig-like_fold"/>
</dbReference>
<dbReference type="RefSeq" id="WP_382314752.1">
    <property type="nucleotide sequence ID" value="NZ_JBHUFD010000005.1"/>
</dbReference>
<comment type="caution">
    <text evidence="3">The sequence shown here is derived from an EMBL/GenBank/DDBJ whole genome shotgun (WGS) entry which is preliminary data.</text>
</comment>
<dbReference type="Pfam" id="PF17963">
    <property type="entry name" value="Big_9"/>
    <property type="match status" value="1"/>
</dbReference>
<proteinExistence type="predicted"/>